<dbReference type="EMBL" id="LDAU01000035">
    <property type="protein sequence ID" value="KRX10209.1"/>
    <property type="molecule type" value="Genomic_DNA"/>
</dbReference>
<dbReference type="GO" id="GO:1990904">
    <property type="term" value="C:ribonucleoprotein complex"/>
    <property type="evidence" value="ECO:0007669"/>
    <property type="project" value="UniProtKB-KW"/>
</dbReference>
<comment type="similarity">
    <text evidence="1 4">Belongs to the eukaryotic ribosomal protein eS25 family.</text>
</comment>
<keyword evidence="6" id="KW-1185">Reference proteome</keyword>
<sequence>MGKVPATGQKKTKAAIAKAAQAKKGGKKKWSKGRTKDKVDNATFLEAKTAENMMSQPHKVGALISVATVSEKWHVNGSVARRMIRSMHEKQLVKKIAQQGTQWIYAPAAEKKPAAEQAKVAAPTKKAAAAKK</sequence>
<protein>
    <recommendedName>
        <fullName evidence="4">40S ribosomal protein S25</fullName>
    </recommendedName>
</protein>
<dbReference type="InParanoid" id="A0A0V0R6T7"/>
<proteinExistence type="inferred from homology"/>
<dbReference type="OMA" id="FCRVNCL"/>
<organism evidence="5 6">
    <name type="scientific">Pseudocohnilembus persalinus</name>
    <name type="common">Ciliate</name>
    <dbReference type="NCBI Taxonomy" id="266149"/>
    <lineage>
        <taxon>Eukaryota</taxon>
        <taxon>Sar</taxon>
        <taxon>Alveolata</taxon>
        <taxon>Ciliophora</taxon>
        <taxon>Intramacronucleata</taxon>
        <taxon>Oligohymenophorea</taxon>
        <taxon>Scuticociliatia</taxon>
        <taxon>Philasterida</taxon>
        <taxon>Pseudocohnilembidae</taxon>
        <taxon>Pseudocohnilembus</taxon>
    </lineage>
</organism>
<dbReference type="PANTHER" id="PTHR12850">
    <property type="entry name" value="40S RIBOSOMAL PROTEIN S25"/>
    <property type="match status" value="1"/>
</dbReference>
<dbReference type="FunCoup" id="A0A0V0R6T7">
    <property type="interactions" value="387"/>
</dbReference>
<evidence type="ECO:0000256" key="1">
    <source>
        <dbReference type="ARBA" id="ARBA00009106"/>
    </source>
</evidence>
<evidence type="ECO:0000256" key="3">
    <source>
        <dbReference type="ARBA" id="ARBA00023274"/>
    </source>
</evidence>
<keyword evidence="2 4" id="KW-0689">Ribosomal protein</keyword>
<dbReference type="OrthoDB" id="308254at2759"/>
<evidence type="ECO:0000256" key="2">
    <source>
        <dbReference type="ARBA" id="ARBA00022980"/>
    </source>
</evidence>
<dbReference type="Gene3D" id="3.30.63.20">
    <property type="match status" value="1"/>
</dbReference>
<evidence type="ECO:0000313" key="5">
    <source>
        <dbReference type="EMBL" id="KRX10209.1"/>
    </source>
</evidence>
<evidence type="ECO:0000313" key="6">
    <source>
        <dbReference type="Proteomes" id="UP000054937"/>
    </source>
</evidence>
<dbReference type="Proteomes" id="UP000054937">
    <property type="component" value="Unassembled WGS sequence"/>
</dbReference>
<dbReference type="GO" id="GO:0005840">
    <property type="term" value="C:ribosome"/>
    <property type="evidence" value="ECO:0007669"/>
    <property type="project" value="UniProtKB-KW"/>
</dbReference>
<accession>A0A0V0R6T7</accession>
<dbReference type="AlphaFoldDB" id="A0A0V0R6T7"/>
<keyword evidence="3 4" id="KW-0687">Ribonucleoprotein</keyword>
<dbReference type="Pfam" id="PF03297">
    <property type="entry name" value="Ribosomal_S25"/>
    <property type="match status" value="1"/>
</dbReference>
<reference evidence="5 6" key="1">
    <citation type="journal article" date="2015" name="Sci. Rep.">
        <title>Genome of the facultative scuticociliatosis pathogen Pseudocohnilembus persalinus provides insight into its virulence through horizontal gene transfer.</title>
        <authorList>
            <person name="Xiong J."/>
            <person name="Wang G."/>
            <person name="Cheng J."/>
            <person name="Tian M."/>
            <person name="Pan X."/>
            <person name="Warren A."/>
            <person name="Jiang C."/>
            <person name="Yuan D."/>
            <person name="Miao W."/>
        </authorList>
    </citation>
    <scope>NUCLEOTIDE SEQUENCE [LARGE SCALE GENOMIC DNA]</scope>
    <source>
        <strain evidence="5">36N120E</strain>
    </source>
</reference>
<comment type="caution">
    <text evidence="5">The sequence shown here is derived from an EMBL/GenBank/DDBJ whole genome shotgun (WGS) entry which is preliminary data.</text>
</comment>
<evidence type="ECO:0000256" key="4">
    <source>
        <dbReference type="RuleBase" id="RU366057"/>
    </source>
</evidence>
<name>A0A0V0R6T7_PSEPJ</name>
<dbReference type="InterPro" id="IPR004977">
    <property type="entry name" value="Ribosomal_eS25"/>
</dbReference>
<gene>
    <name evidence="5" type="ORF">PPERSA_10875</name>
</gene>